<evidence type="ECO:0000256" key="6">
    <source>
        <dbReference type="ARBA" id="ARBA00022989"/>
    </source>
</evidence>
<protein>
    <recommendedName>
        <fullName evidence="13">Aquaporin</fullName>
    </recommendedName>
</protein>
<dbReference type="InterPro" id="IPR034294">
    <property type="entry name" value="Aquaporin_transptr"/>
</dbReference>
<dbReference type="PANTHER" id="PTHR19139">
    <property type="entry name" value="AQUAPORIN TRANSPORTER"/>
    <property type="match status" value="1"/>
</dbReference>
<dbReference type="Pfam" id="PF00230">
    <property type="entry name" value="MIP"/>
    <property type="match status" value="1"/>
</dbReference>
<evidence type="ECO:0000256" key="9">
    <source>
        <dbReference type="SAM" id="Phobius"/>
    </source>
</evidence>
<comment type="similarity">
    <text evidence="2 8">Belongs to the MIP/aquaporin (TC 1.A.8) family.</text>
</comment>
<evidence type="ECO:0000313" key="10">
    <source>
        <dbReference type="EMBL" id="ELT95090.1"/>
    </source>
</evidence>
<evidence type="ECO:0000256" key="1">
    <source>
        <dbReference type="ARBA" id="ARBA00004651"/>
    </source>
</evidence>
<evidence type="ECO:0000313" key="11">
    <source>
        <dbReference type="EnsemblMetazoa" id="CapteP176137"/>
    </source>
</evidence>
<dbReference type="EMBL" id="AMQN01002431">
    <property type="status" value="NOT_ANNOTATED_CDS"/>
    <property type="molecule type" value="Genomic_DNA"/>
</dbReference>
<evidence type="ECO:0000256" key="4">
    <source>
        <dbReference type="ARBA" id="ARBA00022475"/>
    </source>
</evidence>
<organism evidence="10">
    <name type="scientific">Capitella teleta</name>
    <name type="common">Polychaete worm</name>
    <dbReference type="NCBI Taxonomy" id="283909"/>
    <lineage>
        <taxon>Eukaryota</taxon>
        <taxon>Metazoa</taxon>
        <taxon>Spiralia</taxon>
        <taxon>Lophotrochozoa</taxon>
        <taxon>Annelida</taxon>
        <taxon>Polychaeta</taxon>
        <taxon>Sedentaria</taxon>
        <taxon>Scolecida</taxon>
        <taxon>Capitellidae</taxon>
        <taxon>Capitella</taxon>
    </lineage>
</organism>
<evidence type="ECO:0000256" key="3">
    <source>
        <dbReference type="ARBA" id="ARBA00022448"/>
    </source>
</evidence>
<dbReference type="PROSITE" id="PS00221">
    <property type="entry name" value="MIP"/>
    <property type="match status" value="1"/>
</dbReference>
<evidence type="ECO:0008006" key="13">
    <source>
        <dbReference type="Google" id="ProtNLM"/>
    </source>
</evidence>
<keyword evidence="6 9" id="KW-1133">Transmembrane helix</keyword>
<keyword evidence="3 8" id="KW-0813">Transport</keyword>
<evidence type="ECO:0000256" key="2">
    <source>
        <dbReference type="ARBA" id="ARBA00006175"/>
    </source>
</evidence>
<sequence>MVQCCVPSELKAIRFYVACLGEVLGTFFLVLVGCGSCSPPGDVVRISLTFTLAIATIVWNVGRVSGGHLNPAVTIGFLVARRITVGRAFFYVLAQVVGAILGAVTLKGLVANREGWEKFRESLGTSTRADGVTEVEVFGVELLITFVLVWTVFATVDSKRSDTQGSKPLAIGLAIGMCHLWAVPFTGAGMNPARVAGPAIVSSSYDAHWAYWAGPIVGGILAALIYEFIFAVNATSSKLRGWATTFTYDEEEYDNDGKVMQVTNDKDVQMNRI</sequence>
<name>R7TVQ7_CAPTE</name>
<dbReference type="OrthoDB" id="3222at2759"/>
<dbReference type="STRING" id="283909.R7TVQ7"/>
<accession>R7TVQ7</accession>
<feature type="transmembrane region" description="Helical" evidence="9">
    <location>
        <begin position="137"/>
        <end position="156"/>
    </location>
</feature>
<keyword evidence="12" id="KW-1185">Reference proteome</keyword>
<evidence type="ECO:0000313" key="12">
    <source>
        <dbReference type="Proteomes" id="UP000014760"/>
    </source>
</evidence>
<evidence type="ECO:0000256" key="7">
    <source>
        <dbReference type="ARBA" id="ARBA00023136"/>
    </source>
</evidence>
<feature type="transmembrane region" description="Helical" evidence="9">
    <location>
        <begin position="209"/>
        <end position="232"/>
    </location>
</feature>
<dbReference type="Proteomes" id="UP000014760">
    <property type="component" value="Unassembled WGS sequence"/>
</dbReference>
<feature type="transmembrane region" description="Helical" evidence="9">
    <location>
        <begin position="168"/>
        <end position="189"/>
    </location>
</feature>
<dbReference type="FunCoup" id="R7TVQ7">
    <property type="interactions" value="32"/>
</dbReference>
<dbReference type="InterPro" id="IPR023271">
    <property type="entry name" value="Aquaporin-like"/>
</dbReference>
<dbReference type="InterPro" id="IPR022357">
    <property type="entry name" value="MIP_CS"/>
</dbReference>
<gene>
    <name evidence="10" type="ORF">CAPTEDRAFT_176137</name>
</gene>
<comment type="subcellular location">
    <subcellularLocation>
        <location evidence="1">Cell membrane</location>
        <topology evidence="1">Multi-pass membrane protein</topology>
    </subcellularLocation>
</comment>
<dbReference type="HOGENOM" id="CLU_020019_3_3_1"/>
<evidence type="ECO:0000256" key="8">
    <source>
        <dbReference type="RuleBase" id="RU000477"/>
    </source>
</evidence>
<keyword evidence="4" id="KW-1003">Cell membrane</keyword>
<dbReference type="OMA" id="TECLAVF"/>
<evidence type="ECO:0000256" key="5">
    <source>
        <dbReference type="ARBA" id="ARBA00022692"/>
    </source>
</evidence>
<feature type="transmembrane region" description="Helical" evidence="9">
    <location>
        <begin position="12"/>
        <end position="31"/>
    </location>
</feature>
<keyword evidence="5 8" id="KW-0812">Transmembrane</keyword>
<proteinExistence type="inferred from homology"/>
<dbReference type="CDD" id="cd00333">
    <property type="entry name" value="MIP"/>
    <property type="match status" value="1"/>
</dbReference>
<feature type="transmembrane region" description="Helical" evidence="9">
    <location>
        <begin position="43"/>
        <end position="61"/>
    </location>
</feature>
<dbReference type="AlphaFoldDB" id="R7TVQ7"/>
<dbReference type="EMBL" id="KB309217">
    <property type="protein sequence ID" value="ELT95090.1"/>
    <property type="molecule type" value="Genomic_DNA"/>
</dbReference>
<dbReference type="InterPro" id="IPR000425">
    <property type="entry name" value="MIP"/>
</dbReference>
<reference evidence="12" key="1">
    <citation type="submission" date="2012-12" db="EMBL/GenBank/DDBJ databases">
        <authorList>
            <person name="Hellsten U."/>
            <person name="Grimwood J."/>
            <person name="Chapman J.A."/>
            <person name="Shapiro H."/>
            <person name="Aerts A."/>
            <person name="Otillar R.P."/>
            <person name="Terry A.Y."/>
            <person name="Boore J.L."/>
            <person name="Simakov O."/>
            <person name="Marletaz F."/>
            <person name="Cho S.-J."/>
            <person name="Edsinger-Gonzales E."/>
            <person name="Havlak P."/>
            <person name="Kuo D.-H."/>
            <person name="Larsson T."/>
            <person name="Lv J."/>
            <person name="Arendt D."/>
            <person name="Savage R."/>
            <person name="Osoegawa K."/>
            <person name="de Jong P."/>
            <person name="Lindberg D.R."/>
            <person name="Seaver E.C."/>
            <person name="Weisblat D.A."/>
            <person name="Putnam N.H."/>
            <person name="Grigoriev I.V."/>
            <person name="Rokhsar D.S."/>
        </authorList>
    </citation>
    <scope>NUCLEOTIDE SEQUENCE</scope>
    <source>
        <strain evidence="12">I ESC-2004</strain>
    </source>
</reference>
<keyword evidence="7 9" id="KW-0472">Membrane</keyword>
<feature type="transmembrane region" description="Helical" evidence="9">
    <location>
        <begin position="88"/>
        <end position="110"/>
    </location>
</feature>
<dbReference type="Gene3D" id="1.20.1080.10">
    <property type="entry name" value="Glycerol uptake facilitator protein"/>
    <property type="match status" value="1"/>
</dbReference>
<dbReference type="PRINTS" id="PR00783">
    <property type="entry name" value="MINTRINSICP"/>
</dbReference>
<reference evidence="10 12" key="2">
    <citation type="journal article" date="2013" name="Nature">
        <title>Insights into bilaterian evolution from three spiralian genomes.</title>
        <authorList>
            <person name="Simakov O."/>
            <person name="Marletaz F."/>
            <person name="Cho S.J."/>
            <person name="Edsinger-Gonzales E."/>
            <person name="Havlak P."/>
            <person name="Hellsten U."/>
            <person name="Kuo D.H."/>
            <person name="Larsson T."/>
            <person name="Lv J."/>
            <person name="Arendt D."/>
            <person name="Savage R."/>
            <person name="Osoegawa K."/>
            <person name="de Jong P."/>
            <person name="Grimwood J."/>
            <person name="Chapman J.A."/>
            <person name="Shapiro H."/>
            <person name="Aerts A."/>
            <person name="Otillar R.P."/>
            <person name="Terry A.Y."/>
            <person name="Boore J.L."/>
            <person name="Grigoriev I.V."/>
            <person name="Lindberg D.R."/>
            <person name="Seaver E.C."/>
            <person name="Weisblat D.A."/>
            <person name="Putnam N.H."/>
            <person name="Rokhsar D.S."/>
        </authorList>
    </citation>
    <scope>NUCLEOTIDE SEQUENCE</scope>
    <source>
        <strain evidence="10 12">I ESC-2004</strain>
    </source>
</reference>
<dbReference type="GO" id="GO:0015250">
    <property type="term" value="F:water channel activity"/>
    <property type="evidence" value="ECO:0007669"/>
    <property type="project" value="TreeGrafter"/>
</dbReference>
<dbReference type="NCBIfam" id="TIGR00861">
    <property type="entry name" value="MIP"/>
    <property type="match status" value="1"/>
</dbReference>
<dbReference type="GO" id="GO:0005886">
    <property type="term" value="C:plasma membrane"/>
    <property type="evidence" value="ECO:0007669"/>
    <property type="project" value="UniProtKB-SubCell"/>
</dbReference>
<dbReference type="PANTHER" id="PTHR19139:SF199">
    <property type="entry name" value="MIP17260P"/>
    <property type="match status" value="1"/>
</dbReference>
<dbReference type="EnsemblMetazoa" id="CapteT176137">
    <property type="protein sequence ID" value="CapteP176137"/>
    <property type="gene ID" value="CapteG176137"/>
</dbReference>
<dbReference type="SUPFAM" id="SSF81338">
    <property type="entry name" value="Aquaporin-like"/>
    <property type="match status" value="1"/>
</dbReference>
<reference evidence="11" key="3">
    <citation type="submission" date="2015-06" db="UniProtKB">
        <authorList>
            <consortium name="EnsemblMetazoa"/>
        </authorList>
    </citation>
    <scope>IDENTIFICATION</scope>
</reference>